<dbReference type="EMBL" id="LXQA010718059">
    <property type="protein sequence ID" value="MCI67495.1"/>
    <property type="molecule type" value="Genomic_DNA"/>
</dbReference>
<keyword evidence="2" id="KW-1185">Reference proteome</keyword>
<sequence>MLKCNIDVACYAEQNFFCVAACLRDNNGNFVVAFTKRLKGKPAIVEAEAIG</sequence>
<evidence type="ECO:0000313" key="1">
    <source>
        <dbReference type="EMBL" id="MCI67495.1"/>
    </source>
</evidence>
<proteinExistence type="predicted"/>
<feature type="non-terminal residue" evidence="1">
    <location>
        <position position="51"/>
    </location>
</feature>
<dbReference type="AlphaFoldDB" id="A0A392U6W8"/>
<name>A0A392U6W8_9FABA</name>
<accession>A0A392U6W8</accession>
<evidence type="ECO:0000313" key="2">
    <source>
        <dbReference type="Proteomes" id="UP000265520"/>
    </source>
</evidence>
<evidence type="ECO:0008006" key="3">
    <source>
        <dbReference type="Google" id="ProtNLM"/>
    </source>
</evidence>
<protein>
    <recommendedName>
        <fullName evidence="3">RNase H type-1 domain-containing protein</fullName>
    </recommendedName>
</protein>
<comment type="caution">
    <text evidence="1">The sequence shown here is derived from an EMBL/GenBank/DDBJ whole genome shotgun (WGS) entry which is preliminary data.</text>
</comment>
<dbReference type="Proteomes" id="UP000265520">
    <property type="component" value="Unassembled WGS sequence"/>
</dbReference>
<organism evidence="1 2">
    <name type="scientific">Trifolium medium</name>
    <dbReference type="NCBI Taxonomy" id="97028"/>
    <lineage>
        <taxon>Eukaryota</taxon>
        <taxon>Viridiplantae</taxon>
        <taxon>Streptophyta</taxon>
        <taxon>Embryophyta</taxon>
        <taxon>Tracheophyta</taxon>
        <taxon>Spermatophyta</taxon>
        <taxon>Magnoliopsida</taxon>
        <taxon>eudicotyledons</taxon>
        <taxon>Gunneridae</taxon>
        <taxon>Pentapetalae</taxon>
        <taxon>rosids</taxon>
        <taxon>fabids</taxon>
        <taxon>Fabales</taxon>
        <taxon>Fabaceae</taxon>
        <taxon>Papilionoideae</taxon>
        <taxon>50 kb inversion clade</taxon>
        <taxon>NPAAA clade</taxon>
        <taxon>Hologalegina</taxon>
        <taxon>IRL clade</taxon>
        <taxon>Trifolieae</taxon>
        <taxon>Trifolium</taxon>
    </lineage>
</organism>
<reference evidence="1 2" key="1">
    <citation type="journal article" date="2018" name="Front. Plant Sci.">
        <title>Red Clover (Trifolium pratense) and Zigzag Clover (T. medium) - A Picture of Genomic Similarities and Differences.</title>
        <authorList>
            <person name="Dluhosova J."/>
            <person name="Istvanek J."/>
            <person name="Nedelnik J."/>
            <person name="Repkova J."/>
        </authorList>
    </citation>
    <scope>NUCLEOTIDE SEQUENCE [LARGE SCALE GENOMIC DNA]</scope>
    <source>
        <strain evidence="2">cv. 10/8</strain>
        <tissue evidence="1">Leaf</tissue>
    </source>
</reference>